<gene>
    <name evidence="9" type="ORF">CO662_28845</name>
</gene>
<dbReference type="Pfam" id="PF02653">
    <property type="entry name" value="BPD_transp_2"/>
    <property type="match status" value="1"/>
</dbReference>
<sequence>MTVRENAIKVQGPRPINWIDFASRYGTVFAALVIFVVFSIFSPRFLSANNLSNVLIQISALTVVASALTVAVVSGEFDLSVGQVAGLSSMLVAGLLVLNNQPVFAAIPLSILAGLIIGIVNGFLVTKLRIPSLIATLGMGPIALGINYAYSGGDSIYAQMPDSFYYLSTGRIFGFLPVPVLIAIVVVIAVHTLINKTRYGRATVATGTNIVAARLSGINVNRCRQIALVISATGASVAGVMLTARLGTGQPGAGEPYLMDALTAVFIGMTCFRPGRASVEGTIIGVIIIGMLDNGLNLLGAPFYLQNIVRGVVMIAAVALAVLRGEIRFF</sequence>
<dbReference type="CDD" id="cd06579">
    <property type="entry name" value="TM_PBP1_transp_AraH_like"/>
    <property type="match status" value="1"/>
</dbReference>
<evidence type="ECO:0000256" key="8">
    <source>
        <dbReference type="SAM" id="Phobius"/>
    </source>
</evidence>
<organism evidence="9 10">
    <name type="scientific">Rhizobium anhuiense</name>
    <dbReference type="NCBI Taxonomy" id="1184720"/>
    <lineage>
        <taxon>Bacteria</taxon>
        <taxon>Pseudomonadati</taxon>
        <taxon>Pseudomonadota</taxon>
        <taxon>Alphaproteobacteria</taxon>
        <taxon>Hyphomicrobiales</taxon>
        <taxon>Rhizobiaceae</taxon>
        <taxon>Rhizobium/Agrobacterium group</taxon>
        <taxon>Rhizobium</taxon>
    </lineage>
</organism>
<dbReference type="PANTHER" id="PTHR32196:SF21">
    <property type="entry name" value="ABC TRANSPORTER PERMEASE PROTEIN YPHD-RELATED"/>
    <property type="match status" value="1"/>
</dbReference>
<keyword evidence="4" id="KW-0997">Cell inner membrane</keyword>
<feature type="transmembrane region" description="Helical" evidence="8">
    <location>
        <begin position="80"/>
        <end position="98"/>
    </location>
</feature>
<evidence type="ECO:0000313" key="10">
    <source>
        <dbReference type="Proteomes" id="UP000219972"/>
    </source>
</evidence>
<dbReference type="Proteomes" id="UP000219972">
    <property type="component" value="Unassembled WGS sequence"/>
</dbReference>
<accession>A0ABX4J014</accession>
<evidence type="ECO:0000256" key="1">
    <source>
        <dbReference type="ARBA" id="ARBA00004651"/>
    </source>
</evidence>
<evidence type="ECO:0000256" key="5">
    <source>
        <dbReference type="ARBA" id="ARBA00022692"/>
    </source>
</evidence>
<dbReference type="PANTHER" id="PTHR32196">
    <property type="entry name" value="ABC TRANSPORTER PERMEASE PROTEIN YPHD-RELATED-RELATED"/>
    <property type="match status" value="1"/>
</dbReference>
<evidence type="ECO:0000313" key="9">
    <source>
        <dbReference type="EMBL" id="PDS48503.1"/>
    </source>
</evidence>
<reference evidence="9 10" key="1">
    <citation type="submission" date="2017-09" db="EMBL/GenBank/DDBJ databases">
        <title>Comparative genomics of rhizobia isolated from Phaseolus vulgaris in China.</title>
        <authorList>
            <person name="Tong W."/>
        </authorList>
    </citation>
    <scope>NUCLEOTIDE SEQUENCE [LARGE SCALE GENOMIC DNA]</scope>
    <source>
        <strain evidence="9 10">Y27</strain>
    </source>
</reference>
<feature type="transmembrane region" description="Helical" evidence="8">
    <location>
        <begin position="303"/>
        <end position="323"/>
    </location>
</feature>
<name>A0ABX4J014_9HYPH</name>
<proteinExistence type="predicted"/>
<feature type="transmembrane region" description="Helical" evidence="8">
    <location>
        <begin position="132"/>
        <end position="150"/>
    </location>
</feature>
<evidence type="ECO:0000256" key="7">
    <source>
        <dbReference type="ARBA" id="ARBA00023136"/>
    </source>
</evidence>
<keyword evidence="10" id="KW-1185">Reference proteome</keyword>
<feature type="transmembrane region" description="Helical" evidence="8">
    <location>
        <begin position="54"/>
        <end position="73"/>
    </location>
</feature>
<evidence type="ECO:0008006" key="11">
    <source>
        <dbReference type="Google" id="ProtNLM"/>
    </source>
</evidence>
<evidence type="ECO:0000256" key="3">
    <source>
        <dbReference type="ARBA" id="ARBA00022475"/>
    </source>
</evidence>
<dbReference type="RefSeq" id="WP_097544731.1">
    <property type="nucleotide sequence ID" value="NZ_NWSL01000026.1"/>
</dbReference>
<evidence type="ECO:0000256" key="2">
    <source>
        <dbReference type="ARBA" id="ARBA00022448"/>
    </source>
</evidence>
<keyword evidence="6 8" id="KW-1133">Transmembrane helix</keyword>
<evidence type="ECO:0000256" key="4">
    <source>
        <dbReference type="ARBA" id="ARBA00022519"/>
    </source>
</evidence>
<feature type="transmembrane region" description="Helical" evidence="8">
    <location>
        <begin position="226"/>
        <end position="244"/>
    </location>
</feature>
<dbReference type="InterPro" id="IPR001851">
    <property type="entry name" value="ABC_transp_permease"/>
</dbReference>
<dbReference type="EMBL" id="NWSL01000026">
    <property type="protein sequence ID" value="PDS48503.1"/>
    <property type="molecule type" value="Genomic_DNA"/>
</dbReference>
<feature type="transmembrane region" description="Helical" evidence="8">
    <location>
        <begin position="104"/>
        <end position="125"/>
    </location>
</feature>
<keyword evidence="2" id="KW-0813">Transport</keyword>
<keyword evidence="5 8" id="KW-0812">Transmembrane</keyword>
<comment type="caution">
    <text evidence="9">The sequence shown here is derived from an EMBL/GenBank/DDBJ whole genome shotgun (WGS) entry which is preliminary data.</text>
</comment>
<evidence type="ECO:0000256" key="6">
    <source>
        <dbReference type="ARBA" id="ARBA00022989"/>
    </source>
</evidence>
<keyword evidence="3" id="KW-1003">Cell membrane</keyword>
<protein>
    <recommendedName>
        <fullName evidence="11">ABC transporter permease</fullName>
    </recommendedName>
</protein>
<keyword evidence="7 8" id="KW-0472">Membrane</keyword>
<feature type="transmembrane region" description="Helical" evidence="8">
    <location>
        <begin position="170"/>
        <end position="194"/>
    </location>
</feature>
<feature type="transmembrane region" description="Helical" evidence="8">
    <location>
        <begin position="21"/>
        <end position="42"/>
    </location>
</feature>
<comment type="subcellular location">
    <subcellularLocation>
        <location evidence="1">Cell membrane</location>
        <topology evidence="1">Multi-pass membrane protein</topology>
    </subcellularLocation>
</comment>